<dbReference type="Pfam" id="PF00535">
    <property type="entry name" value="Glycos_transf_2"/>
    <property type="match status" value="1"/>
</dbReference>
<dbReference type="GO" id="GO:0016758">
    <property type="term" value="F:hexosyltransferase activity"/>
    <property type="evidence" value="ECO:0007669"/>
    <property type="project" value="UniProtKB-ARBA"/>
</dbReference>
<dbReference type="RefSeq" id="WP_189132626.1">
    <property type="nucleotide sequence ID" value="NZ_BMMS01000014.1"/>
</dbReference>
<name>A0A917ZRU6_9ACTN</name>
<keyword evidence="2" id="KW-0808">Transferase</keyword>
<gene>
    <name evidence="2" type="ORF">GCM10012280_35080</name>
</gene>
<evidence type="ECO:0000313" key="2">
    <source>
        <dbReference type="EMBL" id="GGO90171.1"/>
    </source>
</evidence>
<organism evidence="2 3">
    <name type="scientific">Wenjunlia tyrosinilytica</name>
    <dbReference type="NCBI Taxonomy" id="1544741"/>
    <lineage>
        <taxon>Bacteria</taxon>
        <taxon>Bacillati</taxon>
        <taxon>Actinomycetota</taxon>
        <taxon>Actinomycetes</taxon>
        <taxon>Kitasatosporales</taxon>
        <taxon>Streptomycetaceae</taxon>
        <taxon>Wenjunlia</taxon>
    </lineage>
</organism>
<dbReference type="InterPro" id="IPR029044">
    <property type="entry name" value="Nucleotide-diphossugar_trans"/>
</dbReference>
<comment type="caution">
    <text evidence="2">The sequence shown here is derived from an EMBL/GenBank/DDBJ whole genome shotgun (WGS) entry which is preliminary data.</text>
</comment>
<reference evidence="2" key="2">
    <citation type="submission" date="2020-09" db="EMBL/GenBank/DDBJ databases">
        <authorList>
            <person name="Sun Q."/>
            <person name="Zhou Y."/>
        </authorList>
    </citation>
    <scope>NUCLEOTIDE SEQUENCE</scope>
    <source>
        <strain evidence="2">CGMCC 4.7201</strain>
    </source>
</reference>
<dbReference type="PANTHER" id="PTHR22916">
    <property type="entry name" value="GLYCOSYLTRANSFERASE"/>
    <property type="match status" value="1"/>
</dbReference>
<dbReference type="SUPFAM" id="SSF53448">
    <property type="entry name" value="Nucleotide-diphospho-sugar transferases"/>
    <property type="match status" value="1"/>
</dbReference>
<sequence length="559" mass="63151">MALTAPDVTLVVIVYNDAERLPRAVESLRRQTVRNVEIIISDDHSTDSTPTVACELARRDHRITYIRLPRNSGGCSAPRNAAVERAHAPFLMFLDSDDELPPDACRVLLEALRADDRLDFAMGAVERVRTDSGTVSHWHPHLFTERRTVHGIEEHPRLLFDHLSTNKMYRKEFLDRHHLRFPLGIHYEDQLFSTQAYCLADSFTIVPDPVYRWYLSPYEAAEALSISNQRHRIENVRDRVHVARLVDEFLARSGHVGIKPDKDYKFLKHDFRMYTGDLPHRGPDWIRLFADATCPYLDTLPPEAFERLPRDQRVCIQLLRSGRYEEARLAARGLGRPVGPREVVKDGSGKVYWGSELPDGPSAARELDVTDMALGAHAFHHALLRHEITSIEPLPEAKVRLSIRTFDPVLHLPMGPVAATVHLAAALGRLSTSFRLELIRPGLYEGAVTLDLSAVPLPLHGFSGARHPVLSIGRHRRYHTGPLLAPLSFPAFHRLVTQGRPASEHLVTVEPEGRGSGRLQVVWQRSGLLATAEPYLPALRRTVGPRLKRTRALMRSLVR</sequence>
<evidence type="ECO:0000313" key="3">
    <source>
        <dbReference type="Proteomes" id="UP000641932"/>
    </source>
</evidence>
<protein>
    <submittedName>
        <fullName evidence="2">Transferase</fullName>
    </submittedName>
</protein>
<reference evidence="2" key="1">
    <citation type="journal article" date="2014" name="Int. J. Syst. Evol. Microbiol.">
        <title>Complete genome sequence of Corynebacterium casei LMG S-19264T (=DSM 44701T), isolated from a smear-ripened cheese.</title>
        <authorList>
            <consortium name="US DOE Joint Genome Institute (JGI-PGF)"/>
            <person name="Walter F."/>
            <person name="Albersmeier A."/>
            <person name="Kalinowski J."/>
            <person name="Ruckert C."/>
        </authorList>
    </citation>
    <scope>NUCLEOTIDE SEQUENCE</scope>
    <source>
        <strain evidence="2">CGMCC 4.7201</strain>
    </source>
</reference>
<dbReference type="InterPro" id="IPR001173">
    <property type="entry name" value="Glyco_trans_2-like"/>
</dbReference>
<feature type="domain" description="Glycosyltransferase 2-like" evidence="1">
    <location>
        <begin position="10"/>
        <end position="175"/>
    </location>
</feature>
<evidence type="ECO:0000259" key="1">
    <source>
        <dbReference type="Pfam" id="PF00535"/>
    </source>
</evidence>
<accession>A0A917ZRU6</accession>
<dbReference type="AlphaFoldDB" id="A0A917ZRU6"/>
<keyword evidence="3" id="KW-1185">Reference proteome</keyword>
<dbReference type="Proteomes" id="UP000641932">
    <property type="component" value="Unassembled WGS sequence"/>
</dbReference>
<dbReference type="CDD" id="cd00761">
    <property type="entry name" value="Glyco_tranf_GTA_type"/>
    <property type="match status" value="1"/>
</dbReference>
<dbReference type="Gene3D" id="3.90.550.10">
    <property type="entry name" value="Spore Coat Polysaccharide Biosynthesis Protein SpsA, Chain A"/>
    <property type="match status" value="1"/>
</dbReference>
<proteinExistence type="predicted"/>
<dbReference type="EMBL" id="BMMS01000014">
    <property type="protein sequence ID" value="GGO90171.1"/>
    <property type="molecule type" value="Genomic_DNA"/>
</dbReference>
<dbReference type="PANTHER" id="PTHR22916:SF3">
    <property type="entry name" value="UDP-GLCNAC:BETAGAL BETA-1,3-N-ACETYLGLUCOSAMINYLTRANSFERASE-LIKE PROTEIN 1"/>
    <property type="match status" value="1"/>
</dbReference>